<evidence type="ECO:0000313" key="3">
    <source>
        <dbReference type="Proteomes" id="UP000432715"/>
    </source>
</evidence>
<name>A0A6I0FLI3_9FIRM</name>
<proteinExistence type="predicted"/>
<reference evidence="2 3" key="1">
    <citation type="submission" date="2019-10" db="EMBL/GenBank/DDBJ databases">
        <title>Alkaliphilus serpentinus sp. nov. and Alkaliphilus pronyensis sp. nov., two novel anaerobic alkaliphilic species isolated from the serpentinized-hosted hydrothermal field of the Prony Bay (New Caledonia).</title>
        <authorList>
            <person name="Postec A."/>
        </authorList>
    </citation>
    <scope>NUCLEOTIDE SEQUENCE [LARGE SCALE GENOMIC DNA]</scope>
    <source>
        <strain evidence="2 3">LacV</strain>
    </source>
</reference>
<evidence type="ECO:0000313" key="2">
    <source>
        <dbReference type="EMBL" id="KAB3537334.1"/>
    </source>
</evidence>
<dbReference type="SUPFAM" id="SSF50346">
    <property type="entry name" value="PRC-barrel domain"/>
    <property type="match status" value="1"/>
</dbReference>
<dbReference type="OrthoDB" id="1707618at2"/>
<dbReference type="EMBL" id="WBZC01000010">
    <property type="protein sequence ID" value="KAB3537334.1"/>
    <property type="molecule type" value="Genomic_DNA"/>
</dbReference>
<dbReference type="InterPro" id="IPR011033">
    <property type="entry name" value="PRC_barrel-like_sf"/>
</dbReference>
<accession>A0A6I0FLI3</accession>
<dbReference type="Pfam" id="PF05239">
    <property type="entry name" value="PRC"/>
    <property type="match status" value="1"/>
</dbReference>
<organism evidence="2 3">
    <name type="scientific">Alkaliphilus pronyensis</name>
    <dbReference type="NCBI Taxonomy" id="1482732"/>
    <lineage>
        <taxon>Bacteria</taxon>
        <taxon>Bacillati</taxon>
        <taxon>Bacillota</taxon>
        <taxon>Clostridia</taxon>
        <taxon>Peptostreptococcales</taxon>
        <taxon>Natronincolaceae</taxon>
        <taxon>Alkaliphilus</taxon>
    </lineage>
</organism>
<dbReference type="InterPro" id="IPR027275">
    <property type="entry name" value="PRC-brl_dom"/>
</dbReference>
<protein>
    <recommendedName>
        <fullName evidence="1">PRC-barrel domain-containing protein</fullName>
    </recommendedName>
</protein>
<keyword evidence="3" id="KW-1185">Reference proteome</keyword>
<dbReference type="RefSeq" id="WP_151860165.1">
    <property type="nucleotide sequence ID" value="NZ_WBZC01000010.1"/>
</dbReference>
<dbReference type="Proteomes" id="UP000432715">
    <property type="component" value="Unassembled WGS sequence"/>
</dbReference>
<gene>
    <name evidence="2" type="ORF">F8154_03320</name>
</gene>
<comment type="caution">
    <text evidence="2">The sequence shown here is derived from an EMBL/GenBank/DDBJ whole genome shotgun (WGS) entry which is preliminary data.</text>
</comment>
<sequence length="188" mass="20986">MVINSELIGLALFNRGDKKLNYYIKGSLYRSKPLKIIGFTLDKKCKGMKDTYFIPFKKITAFATNGVKISSEKDIVQPEQIPDVEAAIEKNLQIIGMEIKTTEGELIGIVKDTVFDNKSGDVIGYIASEGVLTDLMEGYSYLSIRNCNLDLKCNCLIVNKDFKNVLIHHPLGGLKKILGIDPLNQQKL</sequence>
<dbReference type="AlphaFoldDB" id="A0A6I0FLI3"/>
<evidence type="ECO:0000259" key="1">
    <source>
        <dbReference type="Pfam" id="PF05239"/>
    </source>
</evidence>
<feature type="domain" description="PRC-barrel" evidence="1">
    <location>
        <begin position="94"/>
        <end position="145"/>
    </location>
</feature>
<dbReference type="Gene3D" id="2.30.30.240">
    <property type="entry name" value="PRC-barrel domain"/>
    <property type="match status" value="1"/>
</dbReference>